<dbReference type="PANTHER" id="PTHR14187">
    <property type="entry name" value="ALPHA KINASE/ELONGATION FACTOR 2 KINASE"/>
    <property type="match status" value="1"/>
</dbReference>
<sequence>MAASLSDISTQHKLIVGIDYGTTFSGVSYVTTDKSGSDDIKIITSWPGEQASSSKTPTRIAYARENPLIHDNRWGFQVHSKLVSYSWTKLLLDNNAKVGEHDDPTLSQMAGSGILQLPSFREATGVCEDFLHEVYTYVSKKLCEEMTAATFRITPMECWITLPAIWSDEAKDATLAAAKKAGFGNRAGDEVFTIAEPEAAAIATLKSFAAPGALNPIKPKENILICDCGGGTIDITTYVITQVLPYLTFDELHIGAGGKCGSTYIDRNLHSLLSEWFGSSFDELPFSQKGPGSKFMTSFETYKKSFGLSDDRGDTREIGPIRLDLPDSEHFDEDERLFSEDMQTLFDPVIADITSLLSEQIEEAKAKKNATIDRVILVGGFAESPYLYNALEDWCWQNGDIVLVRPANPQAAVARGAALRGLEGLAPRIKHARRHYGTFTAEPFRNNIDPEDLSFLWYMDNAKYCSGRMKWLISKAIQGAFRTISLVREYFPGKEQIYEDKLYSCSLVEAPEYENHTRVEMVGVIKTRLPADFDFGAGIYSSFNSRLGKHVHQFSYQTQVVFGSKGSNLTFKTVVNGTVISTADIVFDQS</sequence>
<gene>
    <name evidence="3" type="primary">hscA</name>
    <name evidence="3" type="ORF">LCER1_G005653</name>
</gene>
<evidence type="ECO:0000313" key="4">
    <source>
        <dbReference type="Proteomes" id="UP000481288"/>
    </source>
</evidence>
<keyword evidence="4" id="KW-1185">Reference proteome</keyword>
<dbReference type="Gene3D" id="3.90.640.10">
    <property type="entry name" value="Actin, Chain A, domain 4"/>
    <property type="match status" value="1"/>
</dbReference>
<dbReference type="OrthoDB" id="2963168at2759"/>
<comment type="caution">
    <text evidence="3">The sequence shown here is derived from an EMBL/GenBank/DDBJ whole genome shotgun (WGS) entry which is preliminary data.</text>
</comment>
<dbReference type="InterPro" id="IPR013126">
    <property type="entry name" value="Hsp_70_fam"/>
</dbReference>
<name>A0A7D8UTR4_9HELO</name>
<dbReference type="AlphaFoldDB" id="A0A7D8UTR4"/>
<dbReference type="CDD" id="cd10170">
    <property type="entry name" value="ASKHA_NBD_HSP70"/>
    <property type="match status" value="1"/>
</dbReference>
<protein>
    <submittedName>
        <fullName evidence="3">Chaperone protein HscA-like protein</fullName>
    </submittedName>
</protein>
<evidence type="ECO:0000313" key="3">
    <source>
        <dbReference type="EMBL" id="TVY54820.1"/>
    </source>
</evidence>
<reference evidence="3 4" key="1">
    <citation type="submission" date="2018-05" db="EMBL/GenBank/DDBJ databases">
        <title>Whole genome sequencing for identification of molecular markers to develop diagnostic detection tools for the regulated plant pathogen Lachnellula willkommii.</title>
        <authorList>
            <person name="Giroux E."/>
            <person name="Bilodeau G."/>
        </authorList>
    </citation>
    <scope>NUCLEOTIDE SEQUENCE [LARGE SCALE GENOMIC DNA]</scope>
    <source>
        <strain evidence="3 4">CBS 625.97</strain>
    </source>
</reference>
<dbReference type="PRINTS" id="PR00301">
    <property type="entry name" value="HEATSHOCK70"/>
</dbReference>
<dbReference type="Gene3D" id="3.30.420.40">
    <property type="match status" value="2"/>
</dbReference>
<dbReference type="EMBL" id="QGMG01000302">
    <property type="protein sequence ID" value="TVY54820.1"/>
    <property type="molecule type" value="Genomic_DNA"/>
</dbReference>
<dbReference type="Proteomes" id="UP000481288">
    <property type="component" value="Unassembled WGS sequence"/>
</dbReference>
<evidence type="ECO:0000256" key="2">
    <source>
        <dbReference type="ARBA" id="ARBA00022840"/>
    </source>
</evidence>
<dbReference type="PANTHER" id="PTHR14187:SF81">
    <property type="entry name" value="HSP70 FAMILY PROTEIN (AFU_ORTHOLOGUE AFUA_4G14040)"/>
    <property type="match status" value="1"/>
</dbReference>
<accession>A0A7D8UTR4</accession>
<keyword evidence="1" id="KW-0547">Nucleotide-binding</keyword>
<dbReference type="GO" id="GO:0140662">
    <property type="term" value="F:ATP-dependent protein folding chaperone"/>
    <property type="evidence" value="ECO:0007669"/>
    <property type="project" value="InterPro"/>
</dbReference>
<evidence type="ECO:0000256" key="1">
    <source>
        <dbReference type="ARBA" id="ARBA00022741"/>
    </source>
</evidence>
<dbReference type="InterPro" id="IPR043129">
    <property type="entry name" value="ATPase_NBD"/>
</dbReference>
<dbReference type="GO" id="GO:0005524">
    <property type="term" value="F:ATP binding"/>
    <property type="evidence" value="ECO:0007669"/>
    <property type="project" value="UniProtKB-KW"/>
</dbReference>
<keyword evidence="2" id="KW-0067">ATP-binding</keyword>
<proteinExistence type="predicted"/>
<dbReference type="Pfam" id="PF00012">
    <property type="entry name" value="HSP70"/>
    <property type="match status" value="1"/>
</dbReference>
<dbReference type="SUPFAM" id="SSF53067">
    <property type="entry name" value="Actin-like ATPase domain"/>
    <property type="match status" value="2"/>
</dbReference>
<organism evidence="3 4">
    <name type="scientific">Lachnellula cervina</name>
    <dbReference type="NCBI Taxonomy" id="1316786"/>
    <lineage>
        <taxon>Eukaryota</taxon>
        <taxon>Fungi</taxon>
        <taxon>Dikarya</taxon>
        <taxon>Ascomycota</taxon>
        <taxon>Pezizomycotina</taxon>
        <taxon>Leotiomycetes</taxon>
        <taxon>Helotiales</taxon>
        <taxon>Lachnaceae</taxon>
        <taxon>Lachnellula</taxon>
    </lineage>
</organism>